<accession>A0AAD9LDZ0</accession>
<dbReference type="Proteomes" id="UP001195914">
    <property type="component" value="Unassembled WGS sequence"/>
</dbReference>
<dbReference type="Pfam" id="PF07065">
    <property type="entry name" value="D123"/>
    <property type="match status" value="1"/>
</dbReference>
<sequence>MMETLGIGCPLRSGVVAALSRALGASLRLRTARGVVVDPHRLPLHPEDVDTSTDIKVKTKHLKGEVRILIPVGLWSSSHQQLISVEGLAFSLVRVSIMYHHDDTVLEVIPSEATQLPSCPAGVDAWSHFSKYAGGLGYGSLEFDFGCFGHVDGLLDMYRFNQKVASYHQIASGDSLDKSLYVIWHWVCASYSMGFGVRLLIPHTLNYEKFIHDNIKRLFYMYLIPRERYRLQGVLLDYLRSDMMVLPPSIDKTSYNCEDPDSDFSAYSSESDDAKDVKFDWAVVERFIGKLKDVINKYQTVVTSVNGVFLDEALWISNKSIESSCCRDAVLQLKSSTAWHHDIGTDAELVIYPGLYFRNAIQFRAYMIEHRLICVEQLFVNDNFDFLASEAETVVRGLKSYVDTMRTQLVDLGEANVILDVTISTKNWDIELVNICALGSLPEVLLSLEDVYHFYYTGVCDGIDSGGKHDSIVIDGILVAFLGSKSNPSKKHSWCPKDVGELKFNTPDDLIDFLRFQTSKG</sequence>
<dbReference type="InterPro" id="IPR009772">
    <property type="entry name" value="CDC123"/>
</dbReference>
<evidence type="ECO:0000313" key="2">
    <source>
        <dbReference type="Proteomes" id="UP001195914"/>
    </source>
</evidence>
<protein>
    <submittedName>
        <fullName evidence="1">Uncharacterized protein</fullName>
    </submittedName>
</protein>
<comment type="caution">
    <text evidence="1">The sequence shown here is derived from an EMBL/GenBank/DDBJ whole genome shotgun (WGS) entry which is preliminary data.</text>
</comment>
<reference evidence="1" key="2">
    <citation type="submission" date="2021-05" db="EMBL/GenBank/DDBJ databases">
        <authorList>
            <person name="Pain A."/>
        </authorList>
    </citation>
    <scope>NUCLEOTIDE SEQUENCE</scope>
    <source>
        <strain evidence="1">1802A</strain>
    </source>
</reference>
<dbReference type="AlphaFoldDB" id="A0AAD9LDZ0"/>
<gene>
    <name evidence="1" type="ORF">X943_001199</name>
</gene>
<dbReference type="EMBL" id="JAHBMH010000073">
    <property type="protein sequence ID" value="KAK1932870.1"/>
    <property type="molecule type" value="Genomic_DNA"/>
</dbReference>
<organism evidence="1 2">
    <name type="scientific">Babesia divergens</name>
    <dbReference type="NCBI Taxonomy" id="32595"/>
    <lineage>
        <taxon>Eukaryota</taxon>
        <taxon>Sar</taxon>
        <taxon>Alveolata</taxon>
        <taxon>Apicomplexa</taxon>
        <taxon>Aconoidasida</taxon>
        <taxon>Piroplasmida</taxon>
        <taxon>Babesiidae</taxon>
        <taxon>Babesia</taxon>
    </lineage>
</organism>
<keyword evidence="2" id="KW-1185">Reference proteome</keyword>
<proteinExistence type="predicted"/>
<name>A0AAD9LDZ0_BABDI</name>
<evidence type="ECO:0000313" key="1">
    <source>
        <dbReference type="EMBL" id="KAK1932870.1"/>
    </source>
</evidence>
<reference evidence="1" key="1">
    <citation type="journal article" date="2014" name="Nucleic Acids Res.">
        <title>The evolutionary dynamics of variant antigen genes in Babesia reveal a history of genomic innovation underlying host-parasite interaction.</title>
        <authorList>
            <person name="Jackson A.P."/>
            <person name="Otto T.D."/>
            <person name="Darby A."/>
            <person name="Ramaprasad A."/>
            <person name="Xia D."/>
            <person name="Echaide I.E."/>
            <person name="Farber M."/>
            <person name="Gahlot S."/>
            <person name="Gamble J."/>
            <person name="Gupta D."/>
            <person name="Gupta Y."/>
            <person name="Jackson L."/>
            <person name="Malandrin L."/>
            <person name="Malas T.B."/>
            <person name="Moussa E."/>
            <person name="Nair M."/>
            <person name="Reid A.J."/>
            <person name="Sanders M."/>
            <person name="Sharma J."/>
            <person name="Tracey A."/>
            <person name="Quail M.A."/>
            <person name="Weir W."/>
            <person name="Wastling J.M."/>
            <person name="Hall N."/>
            <person name="Willadsen P."/>
            <person name="Lingelbach K."/>
            <person name="Shiels B."/>
            <person name="Tait A."/>
            <person name="Berriman M."/>
            <person name="Allred D.R."/>
            <person name="Pain A."/>
        </authorList>
    </citation>
    <scope>NUCLEOTIDE SEQUENCE</scope>
    <source>
        <strain evidence="1">1802A</strain>
    </source>
</reference>